<evidence type="ECO:0000259" key="5">
    <source>
        <dbReference type="Pfam" id="PF25876"/>
    </source>
</evidence>
<evidence type="ECO:0000313" key="9">
    <source>
        <dbReference type="EMBL" id="QDX25186.1"/>
    </source>
</evidence>
<keyword evidence="10" id="KW-1185">Reference proteome</keyword>
<dbReference type="Pfam" id="PF25967">
    <property type="entry name" value="RND-MFP_C"/>
    <property type="match status" value="1"/>
</dbReference>
<evidence type="ECO:0000256" key="4">
    <source>
        <dbReference type="SAM" id="MobiDB-lite"/>
    </source>
</evidence>
<evidence type="ECO:0000259" key="7">
    <source>
        <dbReference type="Pfam" id="PF25944"/>
    </source>
</evidence>
<dbReference type="Proteomes" id="UP000318055">
    <property type="component" value="Chromosome"/>
</dbReference>
<dbReference type="GO" id="GO:0005886">
    <property type="term" value="C:plasma membrane"/>
    <property type="evidence" value="ECO:0007669"/>
    <property type="project" value="TreeGrafter"/>
</dbReference>
<evidence type="ECO:0000256" key="1">
    <source>
        <dbReference type="ARBA" id="ARBA00004196"/>
    </source>
</evidence>
<evidence type="ECO:0000259" key="6">
    <source>
        <dbReference type="Pfam" id="PF25917"/>
    </source>
</evidence>
<proteinExistence type="inferred from homology"/>
<name>A0A518RCI9_9SPHN</name>
<dbReference type="EMBL" id="CP042239">
    <property type="protein sequence ID" value="QDX25186.1"/>
    <property type="molecule type" value="Genomic_DNA"/>
</dbReference>
<dbReference type="PANTHER" id="PTHR30158">
    <property type="entry name" value="ACRA/E-RELATED COMPONENT OF DRUG EFFLUX TRANSPORTER"/>
    <property type="match status" value="1"/>
</dbReference>
<dbReference type="Pfam" id="PF25917">
    <property type="entry name" value="BSH_RND"/>
    <property type="match status" value="1"/>
</dbReference>
<evidence type="ECO:0000256" key="2">
    <source>
        <dbReference type="ARBA" id="ARBA00009477"/>
    </source>
</evidence>
<dbReference type="Gene3D" id="1.10.287.470">
    <property type="entry name" value="Helix hairpin bin"/>
    <property type="match status" value="1"/>
</dbReference>
<dbReference type="SUPFAM" id="SSF111369">
    <property type="entry name" value="HlyD-like secretion proteins"/>
    <property type="match status" value="1"/>
</dbReference>
<feature type="coiled-coil region" evidence="3">
    <location>
        <begin position="128"/>
        <end position="155"/>
    </location>
</feature>
<feature type="compositionally biased region" description="Low complexity" evidence="4">
    <location>
        <begin position="410"/>
        <end position="421"/>
    </location>
</feature>
<dbReference type="AlphaFoldDB" id="A0A518RCI9"/>
<feature type="domain" description="Multidrug resistance protein MdtA-like C-terminal permuted SH3" evidence="8">
    <location>
        <begin position="328"/>
        <end position="387"/>
    </location>
</feature>
<dbReference type="OrthoDB" id="9816569at2"/>
<keyword evidence="3" id="KW-0175">Coiled coil</keyword>
<dbReference type="PANTHER" id="PTHR30158:SF10">
    <property type="entry name" value="CATION EFFLUX PUMP"/>
    <property type="match status" value="1"/>
</dbReference>
<dbReference type="InterPro" id="IPR058625">
    <property type="entry name" value="MdtA-like_BSH"/>
</dbReference>
<dbReference type="InterPro" id="IPR058626">
    <property type="entry name" value="MdtA-like_b-barrel"/>
</dbReference>
<feature type="domain" description="Multidrug resistance protein MdtA-like alpha-helical hairpin" evidence="5">
    <location>
        <begin position="128"/>
        <end position="196"/>
    </location>
</feature>
<feature type="domain" description="Multidrug resistance protein MdtA-like beta-barrel" evidence="7">
    <location>
        <begin position="237"/>
        <end position="320"/>
    </location>
</feature>
<organism evidence="9 10">
    <name type="scientific">Sphingomonas suaedae</name>
    <dbReference type="NCBI Taxonomy" id="2599297"/>
    <lineage>
        <taxon>Bacteria</taxon>
        <taxon>Pseudomonadati</taxon>
        <taxon>Pseudomonadota</taxon>
        <taxon>Alphaproteobacteria</taxon>
        <taxon>Sphingomonadales</taxon>
        <taxon>Sphingomonadaceae</taxon>
        <taxon>Sphingomonas</taxon>
    </lineage>
</organism>
<dbReference type="GO" id="GO:0022857">
    <property type="term" value="F:transmembrane transporter activity"/>
    <property type="evidence" value="ECO:0007669"/>
    <property type="project" value="InterPro"/>
</dbReference>
<evidence type="ECO:0000313" key="10">
    <source>
        <dbReference type="Proteomes" id="UP000318055"/>
    </source>
</evidence>
<accession>A0A518RCI9</accession>
<evidence type="ECO:0000256" key="3">
    <source>
        <dbReference type="SAM" id="Coils"/>
    </source>
</evidence>
<dbReference type="InterPro" id="IPR006143">
    <property type="entry name" value="RND_pump_MFP"/>
</dbReference>
<protein>
    <submittedName>
        <fullName evidence="9">Efflux RND transporter periplasmic adaptor subunit</fullName>
    </submittedName>
</protein>
<reference evidence="9 10" key="1">
    <citation type="submission" date="2019-07" db="EMBL/GenBank/DDBJ databases">
        <title>Sphingomonas alkalisoli sp. nov., isolated from rhizosphere soil of Suaedae salsa.</title>
        <authorList>
            <person name="Zhang H."/>
            <person name="Xu L."/>
            <person name="Zhang J.-X."/>
            <person name="Sun J.-Q."/>
        </authorList>
    </citation>
    <scope>NUCLEOTIDE SEQUENCE [LARGE SCALE GENOMIC DNA]</scope>
    <source>
        <strain evidence="9 10">XS-10</strain>
    </source>
</reference>
<dbReference type="RefSeq" id="WP_145845036.1">
    <property type="nucleotide sequence ID" value="NZ_CP042239.1"/>
</dbReference>
<comment type="similarity">
    <text evidence="2">Belongs to the membrane fusion protein (MFP) (TC 8.A.1) family.</text>
</comment>
<dbReference type="NCBIfam" id="TIGR01730">
    <property type="entry name" value="RND_mfp"/>
    <property type="match status" value="1"/>
</dbReference>
<dbReference type="FunFam" id="2.40.420.20:FF:000001">
    <property type="entry name" value="Efflux RND transporter periplasmic adaptor subunit"/>
    <property type="match status" value="1"/>
</dbReference>
<dbReference type="GO" id="GO:0030313">
    <property type="term" value="C:cell envelope"/>
    <property type="evidence" value="ECO:0007669"/>
    <property type="project" value="UniProtKB-SubCell"/>
</dbReference>
<feature type="domain" description="Multidrug resistance protein MdtA-like barrel-sandwich hybrid" evidence="6">
    <location>
        <begin position="88"/>
        <end position="224"/>
    </location>
</feature>
<evidence type="ECO:0000259" key="8">
    <source>
        <dbReference type="Pfam" id="PF25967"/>
    </source>
</evidence>
<dbReference type="Gene3D" id="2.40.30.170">
    <property type="match status" value="1"/>
</dbReference>
<gene>
    <name evidence="9" type="ORF">FPZ54_03520</name>
</gene>
<dbReference type="Pfam" id="PF25876">
    <property type="entry name" value="HH_MFP_RND"/>
    <property type="match status" value="1"/>
</dbReference>
<dbReference type="KEGG" id="ssua:FPZ54_03520"/>
<feature type="region of interest" description="Disordered" evidence="4">
    <location>
        <begin position="405"/>
        <end position="429"/>
    </location>
</feature>
<dbReference type="GO" id="GO:0046677">
    <property type="term" value="P:response to antibiotic"/>
    <property type="evidence" value="ECO:0007669"/>
    <property type="project" value="TreeGrafter"/>
</dbReference>
<dbReference type="InterPro" id="IPR058624">
    <property type="entry name" value="MdtA-like_HH"/>
</dbReference>
<dbReference type="Gene3D" id="2.40.50.100">
    <property type="match status" value="1"/>
</dbReference>
<sequence length="429" mass="45174">MNMITPIEPAPEAQAATPRRRFSDRPLWQRASAIVLPLAAVGAGVGLLDREAPAIAAPPPPTVTVATPLARDLTEWDDHVGRFEASKSVEVRPRVSGAVTAVHFTDGAIVQKGQLLFTIDQRPFVAALNEARAGVAQAQSDVALAEADLARASRLLAEDAVSKSDHDRLAARVRAARASLSAAQARVGARALDVQFTQVRAPITGRISDRRVDAGNLVSTADAAGGTLLTTINALDPIYFTFDSSEALFLKAQRERQKGGAAATQVVEIKLQDEADYSHTGRVDFTDNGVSAQSGTIRARAVIANPDYFLTPGMFGNMRLAGGPSERALLVPDAAVRTDQARKIVYVVGKDGVVVARPVTPGPRIGGLRSIRAGLAPTDRVVIQGLQMIQPGAKVTERVGRIEVPRGTGTPATAPVVEPAASQATLTAR</sequence>
<dbReference type="Pfam" id="PF25944">
    <property type="entry name" value="Beta-barrel_RND"/>
    <property type="match status" value="1"/>
</dbReference>
<comment type="subcellular location">
    <subcellularLocation>
        <location evidence="1">Cell envelope</location>
    </subcellularLocation>
</comment>
<dbReference type="InterPro" id="IPR058627">
    <property type="entry name" value="MdtA-like_C"/>
</dbReference>
<dbReference type="Gene3D" id="2.40.420.20">
    <property type="match status" value="1"/>
</dbReference>